<dbReference type="PANTHER" id="PTHR34385">
    <property type="entry name" value="D-ALANYL-D-ALANINE CARBOXYPEPTIDASE"/>
    <property type="match status" value="1"/>
</dbReference>
<dbReference type="CDD" id="cd14846">
    <property type="entry name" value="Peptidase_M15_like"/>
    <property type="match status" value="1"/>
</dbReference>
<evidence type="ECO:0000313" key="3">
    <source>
        <dbReference type="Proteomes" id="UP001499882"/>
    </source>
</evidence>
<reference evidence="3" key="1">
    <citation type="journal article" date="2019" name="Int. J. Syst. Evol. Microbiol.">
        <title>The Global Catalogue of Microorganisms (GCM) 10K type strain sequencing project: providing services to taxonomists for standard genome sequencing and annotation.</title>
        <authorList>
            <consortium name="The Broad Institute Genomics Platform"/>
            <consortium name="The Broad Institute Genome Sequencing Center for Infectious Disease"/>
            <person name="Wu L."/>
            <person name="Ma J."/>
        </authorList>
    </citation>
    <scope>NUCLEOTIDE SEQUENCE [LARGE SCALE GENOMIC DNA]</scope>
    <source>
        <strain evidence="3">JCM 18532</strain>
    </source>
</reference>
<dbReference type="InterPro" id="IPR052179">
    <property type="entry name" value="DD-CPase-like"/>
</dbReference>
<evidence type="ECO:0000313" key="2">
    <source>
        <dbReference type="EMBL" id="GAA4751739.1"/>
    </source>
</evidence>
<dbReference type="InterPro" id="IPR003709">
    <property type="entry name" value="VanY-like_core_dom"/>
</dbReference>
<dbReference type="PANTHER" id="PTHR34385:SF1">
    <property type="entry name" value="PEPTIDOGLYCAN L-ALANYL-D-GLUTAMATE ENDOPEPTIDASE CWLK"/>
    <property type="match status" value="1"/>
</dbReference>
<protein>
    <recommendedName>
        <fullName evidence="1">D-alanyl-D-alanine carboxypeptidase-like core domain-containing protein</fullName>
    </recommendedName>
</protein>
<dbReference type="Gene3D" id="3.30.1380.10">
    <property type="match status" value="1"/>
</dbReference>
<dbReference type="SUPFAM" id="SSF55166">
    <property type="entry name" value="Hedgehog/DD-peptidase"/>
    <property type="match status" value="1"/>
</dbReference>
<feature type="domain" description="D-alanyl-D-alanine carboxypeptidase-like core" evidence="1">
    <location>
        <begin position="47"/>
        <end position="133"/>
    </location>
</feature>
<keyword evidence="3" id="KW-1185">Reference proteome</keyword>
<dbReference type="EMBL" id="BAABKN010000027">
    <property type="protein sequence ID" value="GAA4751739.1"/>
    <property type="molecule type" value="Genomic_DNA"/>
</dbReference>
<organism evidence="2 3">
    <name type="scientific">Nocardioides endophyticus</name>
    <dbReference type="NCBI Taxonomy" id="1353775"/>
    <lineage>
        <taxon>Bacteria</taxon>
        <taxon>Bacillati</taxon>
        <taxon>Actinomycetota</taxon>
        <taxon>Actinomycetes</taxon>
        <taxon>Propionibacteriales</taxon>
        <taxon>Nocardioidaceae</taxon>
        <taxon>Nocardioides</taxon>
    </lineage>
</organism>
<dbReference type="Pfam" id="PF02557">
    <property type="entry name" value="VanY"/>
    <property type="match status" value="1"/>
</dbReference>
<proteinExistence type="predicted"/>
<gene>
    <name evidence="2" type="ORF">GCM10023350_41270</name>
</gene>
<accession>A0ABP8ZAU9</accession>
<sequence length="170" mass="18227">MQVATLLVLALATVGCGIPADGGFDSDSDRGINHSGPLDTGRATVNRLDPDLLDAIQAAARDAREDGIRMVVTSGWRSKAHQRRLFDEAVTRYGSAEEALRYVSTPDASEHVTGDAVDIGPTDAADWLGRHGADYGLCQIFANEIWHFELATTPGGRCPEMYADSSSRHA</sequence>
<dbReference type="InterPro" id="IPR009045">
    <property type="entry name" value="Zn_M74/Hedgehog-like"/>
</dbReference>
<comment type="caution">
    <text evidence="2">The sequence shown here is derived from an EMBL/GenBank/DDBJ whole genome shotgun (WGS) entry which is preliminary data.</text>
</comment>
<evidence type="ECO:0000259" key="1">
    <source>
        <dbReference type="Pfam" id="PF02557"/>
    </source>
</evidence>
<name>A0ABP8ZAU9_9ACTN</name>
<dbReference type="Proteomes" id="UP001499882">
    <property type="component" value="Unassembled WGS sequence"/>
</dbReference>